<dbReference type="InterPro" id="IPR029787">
    <property type="entry name" value="Nucleotide_cyclase"/>
</dbReference>
<dbReference type="SUPFAM" id="SSF141868">
    <property type="entry name" value="EAL domain-like"/>
    <property type="match status" value="1"/>
</dbReference>
<accession>A0ABP7SW38</accession>
<dbReference type="InterPro" id="IPR000160">
    <property type="entry name" value="GGDEF_dom"/>
</dbReference>
<evidence type="ECO:0000259" key="2">
    <source>
        <dbReference type="PROSITE" id="PS50887"/>
    </source>
</evidence>
<sequence>MNIAGLWSNKLATRLLGAVQFDATHALYQRLAADLELARSDSTLAVLIVSLARSDLVGATLGLPESAAISTELLARVAVALHATDYVALTNADELWIVLPALASATIASLAATNIARALEGALLSGALTVTLRTRIGIAVAPSSGGTAIGLLQAASEANKRARSQNLLYCVATDTDGTGLHNKDLIVALASALALNQLTIAYQPKVDVVLKKVVSVEALIRWPVDLQPAMSPMTLVEIAEQFGMIEDLTRHVLHTVLREQSMMLAEAGIQRIWINLSAGMLADPGLPDFLQQALDIWSASASTIGLEITESAVINDIEQSITMMHSLSQRGFEMAIDDFGTGYSSLAYLRRFPISELKIDQMFVRHMNNSEPDTQIVRTIIDLAHNFKLKVVAEGVEDAPTLTLLAQMGCDQIQGYVYAKPMPAKALVQWLANFSGALSMD</sequence>
<dbReference type="RefSeq" id="WP_344762236.1">
    <property type="nucleotide sequence ID" value="NZ_BAAAZE010000005.1"/>
</dbReference>
<dbReference type="InterPro" id="IPR050706">
    <property type="entry name" value="Cyclic-di-GMP_PDE-like"/>
</dbReference>
<gene>
    <name evidence="3" type="ORF">GCM10022212_10960</name>
</gene>
<dbReference type="SMART" id="SM00267">
    <property type="entry name" value="GGDEF"/>
    <property type="match status" value="1"/>
</dbReference>
<dbReference type="Proteomes" id="UP001501353">
    <property type="component" value="Unassembled WGS sequence"/>
</dbReference>
<dbReference type="PROSITE" id="PS50883">
    <property type="entry name" value="EAL"/>
    <property type="match status" value="1"/>
</dbReference>
<protein>
    <recommendedName>
        <fullName evidence="5">EAL domain-containing protein</fullName>
    </recommendedName>
</protein>
<evidence type="ECO:0008006" key="5">
    <source>
        <dbReference type="Google" id="ProtNLM"/>
    </source>
</evidence>
<dbReference type="Gene3D" id="3.30.70.270">
    <property type="match status" value="1"/>
</dbReference>
<dbReference type="PROSITE" id="PS50887">
    <property type="entry name" value="GGDEF"/>
    <property type="match status" value="1"/>
</dbReference>
<dbReference type="CDD" id="cd01948">
    <property type="entry name" value="EAL"/>
    <property type="match status" value="1"/>
</dbReference>
<dbReference type="InterPro" id="IPR043128">
    <property type="entry name" value="Rev_trsase/Diguanyl_cyclase"/>
</dbReference>
<comment type="caution">
    <text evidence="3">The sequence shown here is derived from an EMBL/GenBank/DDBJ whole genome shotgun (WGS) entry which is preliminary data.</text>
</comment>
<evidence type="ECO:0000313" key="4">
    <source>
        <dbReference type="Proteomes" id="UP001501353"/>
    </source>
</evidence>
<organism evidence="3 4">
    <name type="scientific">Actimicrobium antarcticum</name>
    <dbReference type="NCBI Taxonomy" id="1051899"/>
    <lineage>
        <taxon>Bacteria</taxon>
        <taxon>Pseudomonadati</taxon>
        <taxon>Pseudomonadota</taxon>
        <taxon>Betaproteobacteria</taxon>
        <taxon>Burkholderiales</taxon>
        <taxon>Oxalobacteraceae</taxon>
        <taxon>Actimicrobium</taxon>
    </lineage>
</organism>
<dbReference type="Gene3D" id="3.20.20.450">
    <property type="entry name" value="EAL domain"/>
    <property type="match status" value="1"/>
</dbReference>
<dbReference type="Pfam" id="PF00990">
    <property type="entry name" value="GGDEF"/>
    <property type="match status" value="1"/>
</dbReference>
<dbReference type="InterPro" id="IPR001633">
    <property type="entry name" value="EAL_dom"/>
</dbReference>
<feature type="domain" description="GGDEF" evidence="2">
    <location>
        <begin position="42"/>
        <end position="175"/>
    </location>
</feature>
<dbReference type="EMBL" id="BAAAZE010000005">
    <property type="protein sequence ID" value="GAA4017258.1"/>
    <property type="molecule type" value="Genomic_DNA"/>
</dbReference>
<reference evidence="4" key="1">
    <citation type="journal article" date="2019" name="Int. J. Syst. Evol. Microbiol.">
        <title>The Global Catalogue of Microorganisms (GCM) 10K type strain sequencing project: providing services to taxonomists for standard genome sequencing and annotation.</title>
        <authorList>
            <consortium name="The Broad Institute Genomics Platform"/>
            <consortium name="The Broad Institute Genome Sequencing Center for Infectious Disease"/>
            <person name="Wu L."/>
            <person name="Ma J."/>
        </authorList>
    </citation>
    <scope>NUCLEOTIDE SEQUENCE [LARGE SCALE GENOMIC DNA]</scope>
    <source>
        <strain evidence="4">JCM 16673</strain>
    </source>
</reference>
<feature type="domain" description="EAL" evidence="1">
    <location>
        <begin position="182"/>
        <end position="435"/>
    </location>
</feature>
<dbReference type="PANTHER" id="PTHR33121">
    <property type="entry name" value="CYCLIC DI-GMP PHOSPHODIESTERASE PDEF"/>
    <property type="match status" value="1"/>
</dbReference>
<keyword evidence="4" id="KW-1185">Reference proteome</keyword>
<dbReference type="SUPFAM" id="SSF55073">
    <property type="entry name" value="Nucleotide cyclase"/>
    <property type="match status" value="1"/>
</dbReference>
<proteinExistence type="predicted"/>
<dbReference type="Pfam" id="PF00563">
    <property type="entry name" value="EAL"/>
    <property type="match status" value="1"/>
</dbReference>
<evidence type="ECO:0000313" key="3">
    <source>
        <dbReference type="EMBL" id="GAA4017258.1"/>
    </source>
</evidence>
<evidence type="ECO:0000259" key="1">
    <source>
        <dbReference type="PROSITE" id="PS50883"/>
    </source>
</evidence>
<dbReference type="SMART" id="SM00052">
    <property type="entry name" value="EAL"/>
    <property type="match status" value="1"/>
</dbReference>
<dbReference type="InterPro" id="IPR035919">
    <property type="entry name" value="EAL_sf"/>
</dbReference>
<name>A0ABP7SW38_9BURK</name>
<dbReference type="PANTHER" id="PTHR33121:SF70">
    <property type="entry name" value="SIGNALING PROTEIN YKOW"/>
    <property type="match status" value="1"/>
</dbReference>